<dbReference type="Pfam" id="PF00831">
    <property type="entry name" value="Ribosomal_L29"/>
    <property type="match status" value="1"/>
</dbReference>
<dbReference type="SUPFAM" id="SSF46561">
    <property type="entry name" value="Ribosomal protein L29 (L29p)"/>
    <property type="match status" value="1"/>
</dbReference>
<evidence type="ECO:0000256" key="2">
    <source>
        <dbReference type="ARBA" id="ARBA00022980"/>
    </source>
</evidence>
<proteinExistence type="inferred from homology"/>
<dbReference type="FunFam" id="1.10.287.310:FF:000001">
    <property type="entry name" value="50S ribosomal protein L29"/>
    <property type="match status" value="1"/>
</dbReference>
<evidence type="ECO:0000256" key="1">
    <source>
        <dbReference type="ARBA" id="ARBA00009254"/>
    </source>
</evidence>
<dbReference type="NCBIfam" id="TIGR00012">
    <property type="entry name" value="L29"/>
    <property type="match status" value="1"/>
</dbReference>
<evidence type="ECO:0000313" key="6">
    <source>
        <dbReference type="EMBL" id="BED91601.1"/>
    </source>
</evidence>
<dbReference type="Proteomes" id="UP001337580">
    <property type="component" value="Chromosome"/>
</dbReference>
<dbReference type="GO" id="GO:0006412">
    <property type="term" value="P:translation"/>
    <property type="evidence" value="ECO:0007669"/>
    <property type="project" value="UniProtKB-UniRule"/>
</dbReference>
<evidence type="ECO:0000256" key="5">
    <source>
        <dbReference type="HAMAP-Rule" id="MF_00374"/>
    </source>
</evidence>
<name>A0AA48KV72_9FIRM</name>
<dbReference type="KEGG" id="ips:CfP315_0104"/>
<dbReference type="CDD" id="cd00427">
    <property type="entry name" value="Ribosomal_L29_HIP"/>
    <property type="match status" value="1"/>
</dbReference>
<dbReference type="GO" id="GO:0003735">
    <property type="term" value="F:structural constituent of ribosome"/>
    <property type="evidence" value="ECO:0007669"/>
    <property type="project" value="InterPro"/>
</dbReference>
<dbReference type="Gene3D" id="1.10.287.310">
    <property type="match status" value="1"/>
</dbReference>
<dbReference type="EMBL" id="AP027924">
    <property type="protein sequence ID" value="BED91601.1"/>
    <property type="molecule type" value="Genomic_DNA"/>
</dbReference>
<keyword evidence="2 5" id="KW-0689">Ribosomal protein</keyword>
<dbReference type="HAMAP" id="MF_00374">
    <property type="entry name" value="Ribosomal_uL29"/>
    <property type="match status" value="1"/>
</dbReference>
<protein>
    <recommendedName>
        <fullName evidence="4 5">Large ribosomal subunit protein uL29</fullName>
    </recommendedName>
</protein>
<dbReference type="GO" id="GO:0022625">
    <property type="term" value="C:cytosolic large ribosomal subunit"/>
    <property type="evidence" value="ECO:0007669"/>
    <property type="project" value="TreeGrafter"/>
</dbReference>
<evidence type="ECO:0000256" key="4">
    <source>
        <dbReference type="ARBA" id="ARBA00035204"/>
    </source>
</evidence>
<comment type="similarity">
    <text evidence="1 5">Belongs to the universal ribosomal protein uL29 family.</text>
</comment>
<dbReference type="PANTHER" id="PTHR10916">
    <property type="entry name" value="60S RIBOSOMAL PROTEIN L35/50S RIBOSOMAL PROTEIN L29"/>
    <property type="match status" value="1"/>
</dbReference>
<sequence length="65" mass="7619">MKAVDVRKLSLEEIDGKIKDYKSELFNLRFQLSINQLKNIMRICKVKKNIARLLTVRNEIVNAKS</sequence>
<dbReference type="InterPro" id="IPR036049">
    <property type="entry name" value="Ribosomal_uL29_sf"/>
</dbReference>
<dbReference type="PANTHER" id="PTHR10916:SF0">
    <property type="entry name" value="LARGE RIBOSOMAL SUBUNIT PROTEIN UL29C"/>
    <property type="match status" value="1"/>
</dbReference>
<keyword evidence="3 5" id="KW-0687">Ribonucleoprotein</keyword>
<dbReference type="InterPro" id="IPR050063">
    <property type="entry name" value="Ribosomal_protein_uL29"/>
</dbReference>
<gene>
    <name evidence="5" type="primary">rpmC</name>
    <name evidence="6" type="ORF">CfP315_0104</name>
</gene>
<reference evidence="6" key="1">
    <citation type="journal article" date="2023" name="ISME J.">
        <title>Emergence of putative energy parasites within Clostridia revealed by genome analysis of a novel endosymbiotic clade.</title>
        <authorList>
            <person name="Takahashi K."/>
            <person name="Kuwahara H."/>
            <person name="Horikawa Y."/>
            <person name="Izawa K."/>
            <person name="Kato D."/>
            <person name="Inagaki T."/>
            <person name="Yuki M."/>
            <person name="Ohkuma M."/>
            <person name="Hongoh Y."/>
        </authorList>
    </citation>
    <scope>NUCLEOTIDE SEQUENCE</scope>
    <source>
        <strain evidence="6">CfP3-15</strain>
    </source>
</reference>
<accession>A0AA48KV72</accession>
<dbReference type="AlphaFoldDB" id="A0AA48KV72"/>
<organism evidence="6">
    <name type="scientific">Candidatus Improbicoccus pseudotrichonymphae</name>
    <dbReference type="NCBI Taxonomy" id="3033792"/>
    <lineage>
        <taxon>Bacteria</taxon>
        <taxon>Bacillati</taxon>
        <taxon>Bacillota</taxon>
        <taxon>Clostridia</taxon>
        <taxon>Candidatus Improbicoccus</taxon>
    </lineage>
</organism>
<evidence type="ECO:0000256" key="3">
    <source>
        <dbReference type="ARBA" id="ARBA00023274"/>
    </source>
</evidence>
<dbReference type="InterPro" id="IPR001854">
    <property type="entry name" value="Ribosomal_uL29"/>
</dbReference>